<evidence type="ECO:0008006" key="2">
    <source>
        <dbReference type="Google" id="ProtNLM"/>
    </source>
</evidence>
<dbReference type="AlphaFoldDB" id="A0A6C0IHQ5"/>
<sequence length="485" mass="56709">MSCRTGWNREFLDMNMTKSFRTGPWRENKKILILNREKALLPTMQRYAAAKKRMEELSAIMTVQTKEMTDIYKEMNKVETELSRVRSALVTRQLTNEEEASYHKQLDEILEKRNIHKNIHYKHDIKQSKLSNEFTNQSDIYYDTGSKVKEKKEFILKCIKEGCRGFLSSSYKCELCSTFVCKDCMLIKSEKNDDNHVCKKEDVDTVMMIRKDTRPCPKCGIRISKIDGCDQMFCVNDGCATAFSWNTGSIISGVIHNPHYYEWVRRNNNGQVQPNPNQAVACGENVGYTELYRLLNIPFVGAKDRTSISTIHRCLSDMEHARLPLYPNTRDVNMFKLLHCDFLLNRIQEDAWKQSMFLKENNFEKKQQIGLVLRTFVTVSNDNFNKFYQEMLLKYNEYSKINKTIPPSLEYTNFLVTVNKLLSEFIKECHTLRIYINDNLVKTGNIMMCAVPQIDKEWSWQSIRKVDNILKDNRIAALQPLDLPS</sequence>
<accession>A0A6C0IHQ5</accession>
<dbReference type="Gene3D" id="1.20.120.1750">
    <property type="match status" value="1"/>
</dbReference>
<dbReference type="SUPFAM" id="SSF57850">
    <property type="entry name" value="RING/U-box"/>
    <property type="match status" value="1"/>
</dbReference>
<dbReference type="EMBL" id="MN740165">
    <property type="protein sequence ID" value="QHT91457.1"/>
    <property type="molecule type" value="Genomic_DNA"/>
</dbReference>
<evidence type="ECO:0000313" key="1">
    <source>
        <dbReference type="EMBL" id="QHT91457.1"/>
    </source>
</evidence>
<protein>
    <recommendedName>
        <fullName evidence="2">RING-type domain-containing protein</fullName>
    </recommendedName>
</protein>
<name>A0A6C0IHQ5_9ZZZZ</name>
<reference evidence="1" key="1">
    <citation type="journal article" date="2020" name="Nature">
        <title>Giant virus diversity and host interactions through global metagenomics.</title>
        <authorList>
            <person name="Schulz F."/>
            <person name="Roux S."/>
            <person name="Paez-Espino D."/>
            <person name="Jungbluth S."/>
            <person name="Walsh D.A."/>
            <person name="Denef V.J."/>
            <person name="McMahon K.D."/>
            <person name="Konstantinidis K.T."/>
            <person name="Eloe-Fadrosh E.A."/>
            <person name="Kyrpides N.C."/>
            <person name="Woyke T."/>
        </authorList>
    </citation>
    <scope>NUCLEOTIDE SEQUENCE</scope>
    <source>
        <strain evidence="1">GVMAG-M-3300023184-77</strain>
    </source>
</reference>
<organism evidence="1">
    <name type="scientific">viral metagenome</name>
    <dbReference type="NCBI Taxonomy" id="1070528"/>
    <lineage>
        <taxon>unclassified sequences</taxon>
        <taxon>metagenomes</taxon>
        <taxon>organismal metagenomes</taxon>
    </lineage>
</organism>
<proteinExistence type="predicted"/>